<evidence type="ECO:0000256" key="1">
    <source>
        <dbReference type="ARBA" id="ARBA00004781"/>
    </source>
</evidence>
<evidence type="ECO:0000256" key="4">
    <source>
        <dbReference type="ARBA" id="ARBA00017099"/>
    </source>
</evidence>
<sequence length="288" mass="30236">MKVLVIGHSGQVARALVERADGDTVTALGRPEIDLAAPDTLARAFDAATPDVVVNAAAYTAVDAAESDEDAARALNATGPGRLAERCAADGVPLIHISTDYVFDGTLDRPYREDDPIAPQSAYGRTKAEGEAAVRAAGGRTLVARTAWVYSPFGKNFVKTMLRVGAERDTLTVVADQHGNPTSALDIADALLALARQSAAWPDGGEIVHVAGRGDTTWCDFARAIVASLPEPPTVKAITTADYPTPATRPANSRLDGTRLAERYGIAMPHWTQSLDVVLARLAGSPEG</sequence>
<feature type="domain" description="RmlD-like substrate binding" evidence="7">
    <location>
        <begin position="1"/>
        <end position="282"/>
    </location>
</feature>
<dbReference type="Gene3D" id="3.40.50.720">
    <property type="entry name" value="NAD(P)-binding Rossmann-like Domain"/>
    <property type="match status" value="1"/>
</dbReference>
<dbReference type="AlphaFoldDB" id="A0A8B2NHV8"/>
<dbReference type="OrthoDB" id="9803892at2"/>
<keyword evidence="6" id="KW-0560">Oxidoreductase</keyword>
<dbReference type="CDD" id="cd05254">
    <property type="entry name" value="dTDP_HR_like_SDR_e"/>
    <property type="match status" value="1"/>
</dbReference>
<dbReference type="GO" id="GO:0019305">
    <property type="term" value="P:dTDP-rhamnose biosynthetic process"/>
    <property type="evidence" value="ECO:0007669"/>
    <property type="project" value="UniProtKB-UniPathway"/>
</dbReference>
<dbReference type="PANTHER" id="PTHR10491">
    <property type="entry name" value="DTDP-4-DEHYDRORHAMNOSE REDUCTASE"/>
    <property type="match status" value="1"/>
</dbReference>
<dbReference type="Proteomes" id="UP000249590">
    <property type="component" value="Unassembled WGS sequence"/>
</dbReference>
<comment type="caution">
    <text evidence="8">The sequence shown here is derived from an EMBL/GenBank/DDBJ whole genome shotgun (WGS) entry which is preliminary data.</text>
</comment>
<gene>
    <name evidence="8" type="primary">rfbD</name>
    <name evidence="8" type="ORF">DLJ53_31885</name>
</gene>
<dbReference type="EC" id="1.1.1.133" evidence="3 6"/>
<dbReference type="Pfam" id="PF04321">
    <property type="entry name" value="RmlD_sub_bind"/>
    <property type="match status" value="1"/>
</dbReference>
<organism evidence="8 9">
    <name type="scientific">Acuticoccus sediminis</name>
    <dbReference type="NCBI Taxonomy" id="2184697"/>
    <lineage>
        <taxon>Bacteria</taxon>
        <taxon>Pseudomonadati</taxon>
        <taxon>Pseudomonadota</taxon>
        <taxon>Alphaproteobacteria</taxon>
        <taxon>Hyphomicrobiales</taxon>
        <taxon>Amorphaceae</taxon>
        <taxon>Acuticoccus</taxon>
    </lineage>
</organism>
<dbReference type="UniPathway" id="UPA00124"/>
<accession>A0A8B2NHV8</accession>
<comment type="function">
    <text evidence="6">Catalyzes the reduction of dTDP-6-deoxy-L-lyxo-4-hexulose to yield dTDP-L-rhamnose.</text>
</comment>
<evidence type="ECO:0000313" key="9">
    <source>
        <dbReference type="Proteomes" id="UP000249590"/>
    </source>
</evidence>
<comment type="cofactor">
    <cofactor evidence="6">
        <name>Mg(2+)</name>
        <dbReference type="ChEBI" id="CHEBI:18420"/>
    </cofactor>
    <text evidence="6">Binds 1 Mg(2+) ion per monomer.</text>
</comment>
<keyword evidence="6" id="KW-0521">NADP</keyword>
<name>A0A8B2NHV8_9HYPH</name>
<dbReference type="InterPro" id="IPR029903">
    <property type="entry name" value="RmlD-like-bd"/>
</dbReference>
<evidence type="ECO:0000259" key="7">
    <source>
        <dbReference type="Pfam" id="PF04321"/>
    </source>
</evidence>
<dbReference type="InterPro" id="IPR036291">
    <property type="entry name" value="NAD(P)-bd_dom_sf"/>
</dbReference>
<dbReference type="SUPFAM" id="SSF51735">
    <property type="entry name" value="NAD(P)-binding Rossmann-fold domains"/>
    <property type="match status" value="1"/>
</dbReference>
<dbReference type="InterPro" id="IPR005913">
    <property type="entry name" value="dTDP_dehydrorham_reduct"/>
</dbReference>
<reference evidence="8 9" key="1">
    <citation type="submission" date="2018-05" db="EMBL/GenBank/DDBJ databases">
        <title>Acuticoccus sediminis sp. nov., isolated from deep-sea sediment of Indian Ocean.</title>
        <authorList>
            <person name="Liu X."/>
            <person name="Lai Q."/>
            <person name="Du Y."/>
            <person name="Sun F."/>
            <person name="Zhang X."/>
            <person name="Wang S."/>
            <person name="Shao Z."/>
        </authorList>
    </citation>
    <scope>NUCLEOTIDE SEQUENCE [LARGE SCALE GENOMIC DNA]</scope>
    <source>
        <strain evidence="8 9">PTG4-2</strain>
    </source>
</reference>
<evidence type="ECO:0000256" key="5">
    <source>
        <dbReference type="ARBA" id="ARBA00048200"/>
    </source>
</evidence>
<keyword evidence="9" id="KW-1185">Reference proteome</keyword>
<proteinExistence type="inferred from homology"/>
<evidence type="ECO:0000256" key="3">
    <source>
        <dbReference type="ARBA" id="ARBA00012929"/>
    </source>
</evidence>
<comment type="pathway">
    <text evidence="1 6">Carbohydrate biosynthesis; dTDP-L-rhamnose biosynthesis.</text>
</comment>
<dbReference type="Gene3D" id="3.90.25.10">
    <property type="entry name" value="UDP-galactose 4-epimerase, domain 1"/>
    <property type="match status" value="1"/>
</dbReference>
<evidence type="ECO:0000256" key="6">
    <source>
        <dbReference type="RuleBase" id="RU364082"/>
    </source>
</evidence>
<dbReference type="EMBL" id="QHHQ01000012">
    <property type="protein sequence ID" value="RAH96517.1"/>
    <property type="molecule type" value="Genomic_DNA"/>
</dbReference>
<comment type="catalytic activity">
    <reaction evidence="5 6">
        <text>dTDP-beta-L-rhamnose + NADP(+) = dTDP-4-dehydro-beta-L-rhamnose + NADPH + H(+)</text>
        <dbReference type="Rhea" id="RHEA:21796"/>
        <dbReference type="ChEBI" id="CHEBI:15378"/>
        <dbReference type="ChEBI" id="CHEBI:57510"/>
        <dbReference type="ChEBI" id="CHEBI:57783"/>
        <dbReference type="ChEBI" id="CHEBI:58349"/>
        <dbReference type="ChEBI" id="CHEBI:62830"/>
        <dbReference type="EC" id="1.1.1.133"/>
    </reaction>
</comment>
<dbReference type="RefSeq" id="WP_111352386.1">
    <property type="nucleotide sequence ID" value="NZ_JAIWKD010000022.1"/>
</dbReference>
<dbReference type="NCBIfam" id="TIGR01214">
    <property type="entry name" value="rmlD"/>
    <property type="match status" value="1"/>
</dbReference>
<evidence type="ECO:0000256" key="2">
    <source>
        <dbReference type="ARBA" id="ARBA00010944"/>
    </source>
</evidence>
<comment type="similarity">
    <text evidence="2 6">Belongs to the dTDP-4-dehydrorhamnose reductase family.</text>
</comment>
<protein>
    <recommendedName>
        <fullName evidence="4 6">dTDP-4-dehydrorhamnose reductase</fullName>
        <ecNumber evidence="3 6">1.1.1.133</ecNumber>
    </recommendedName>
</protein>
<evidence type="ECO:0000313" key="8">
    <source>
        <dbReference type="EMBL" id="RAH96517.1"/>
    </source>
</evidence>
<dbReference type="PANTHER" id="PTHR10491:SF4">
    <property type="entry name" value="METHIONINE ADENOSYLTRANSFERASE 2 SUBUNIT BETA"/>
    <property type="match status" value="1"/>
</dbReference>
<dbReference type="GO" id="GO:0008831">
    <property type="term" value="F:dTDP-4-dehydrorhamnose reductase activity"/>
    <property type="evidence" value="ECO:0007669"/>
    <property type="project" value="UniProtKB-EC"/>
</dbReference>